<dbReference type="InterPro" id="IPR025949">
    <property type="entry name" value="PapC-like_C"/>
</dbReference>
<keyword evidence="1" id="KW-0732">Signal</keyword>
<dbReference type="EMBL" id="LAQT01000008">
    <property type="protein sequence ID" value="KPC52912.1"/>
    <property type="molecule type" value="Genomic_DNA"/>
</dbReference>
<gene>
    <name evidence="3" type="primary">caf1A</name>
    <name evidence="3" type="ORF">WG78_10495</name>
</gene>
<protein>
    <submittedName>
        <fullName evidence="3">F1 capsule-anchoring protein</fullName>
    </submittedName>
</protein>
<comment type="caution">
    <text evidence="3">The sequence shown here is derived from an EMBL/GenBank/DDBJ whole genome shotgun (WGS) entry which is preliminary data.</text>
</comment>
<dbReference type="Pfam" id="PF13953">
    <property type="entry name" value="PapC_C"/>
    <property type="match status" value="1"/>
</dbReference>
<dbReference type="AlphaFoldDB" id="A0A0N0GNK2"/>
<dbReference type="GO" id="GO:0009279">
    <property type="term" value="C:cell outer membrane"/>
    <property type="evidence" value="ECO:0007669"/>
    <property type="project" value="TreeGrafter"/>
</dbReference>
<dbReference type="GO" id="GO:0015473">
    <property type="term" value="F:fimbrial usher porin activity"/>
    <property type="evidence" value="ECO:0007669"/>
    <property type="project" value="InterPro"/>
</dbReference>
<dbReference type="PANTHER" id="PTHR30451">
    <property type="entry name" value="OUTER MEMBRANE USHER PROTEIN"/>
    <property type="match status" value="1"/>
</dbReference>
<dbReference type="Pfam" id="PF00577">
    <property type="entry name" value="Usher"/>
    <property type="match status" value="1"/>
</dbReference>
<evidence type="ECO:0000256" key="1">
    <source>
        <dbReference type="SAM" id="SignalP"/>
    </source>
</evidence>
<name>A0A0N0GNK2_9NEIS</name>
<dbReference type="Gene3D" id="2.60.40.3110">
    <property type="match status" value="1"/>
</dbReference>
<dbReference type="InterPro" id="IPR042186">
    <property type="entry name" value="FimD_plug_dom"/>
</dbReference>
<dbReference type="Proteomes" id="UP000037939">
    <property type="component" value="Unassembled WGS sequence"/>
</dbReference>
<dbReference type="STRING" id="857265.WG78_10495"/>
<proteinExistence type="predicted"/>
<dbReference type="InterPro" id="IPR000015">
    <property type="entry name" value="Fimb_usher"/>
</dbReference>
<evidence type="ECO:0000259" key="2">
    <source>
        <dbReference type="Pfam" id="PF13953"/>
    </source>
</evidence>
<accession>A0A0N0GNK2</accession>
<dbReference type="Gene3D" id="2.60.40.2610">
    <property type="entry name" value="Outer membrane usher protein FimD, plug domain"/>
    <property type="match status" value="1"/>
</dbReference>
<organism evidence="3 4">
    <name type="scientific">Amantichitinum ursilacus</name>
    <dbReference type="NCBI Taxonomy" id="857265"/>
    <lineage>
        <taxon>Bacteria</taxon>
        <taxon>Pseudomonadati</taxon>
        <taxon>Pseudomonadota</taxon>
        <taxon>Betaproteobacteria</taxon>
        <taxon>Neisseriales</taxon>
        <taxon>Chitinibacteraceae</taxon>
        <taxon>Amantichitinum</taxon>
    </lineage>
</organism>
<sequence>MKWPARRNIDLTSAPLPITKQAAALLAALITAGAHAADDPLPLMDLPHDVYPEVTVNGTPTRSVAHFLEYQGELMVRRKDLEALGIIPPASIADDAATISLDQIPNVTYEYQSARQTLDLKVPETMLQAVDISRVQPRLLPASSGLGMVINYDLFTQGSGNTRDYSLWSEARAFAPLGVASTTGTLYDTPARKYYLRFDTTLSHSNPENLTTVRVGDSVSSSLDWTRSVRLGGVQYQRNFSLRPDLITFPVPALGGSTAVPSSVDVYINSMKQYSGDVPAGPFVTHDPPGIVGAGNATVVVRDAQGREVTTTVPIYVDTRLLNPGLSSFSVESGFVRQNYGLTSFDYDYSHPAVSATGRYGYSKELTVEGHTELSRGLVNAGAGVLVKLGNMGVVNAAASASGGELSGLQLKLGYQLITPHFSITAQTQKATSNFGDLAAVTGSPVLLETDQVALSLPLWGQQTISFSLVQQHQKGQQITRLGSLSYNLEVSRNIGFLLSLYRDFARSGESGGYASFNFALPNQITASASLSTANGQRSWGLNAARPADYSGGLGWAVQDNNNAGNPYQQARANYLGRYGEVLGSVENSNGQRNYSLDMSGALVWMDSDVIAARRISDAFALVSTDGMEGVQVLHEYRPIGVTNSNGHLLVPDLIAWQTNHVAINGVNLPADARLTTTDSEIVPQAGSGAMAYFPVSRYRAATVILHDVKGNPLPAGLGVRDLQSGREFVVGFDGVAFIEGLVAHNTIRVDDVDLRCEVSFDYTPTPDNPLPTLGPLTCNPVSGN</sequence>
<keyword evidence="4" id="KW-1185">Reference proteome</keyword>
<reference evidence="3 4" key="1">
    <citation type="submission" date="2015-07" db="EMBL/GenBank/DDBJ databases">
        <title>Draft genome sequence of the Amantichitinum ursilacus IGB-41, a new chitin-degrading bacterium.</title>
        <authorList>
            <person name="Kirstahler P."/>
            <person name="Guenther M."/>
            <person name="Grumaz C."/>
            <person name="Rupp S."/>
            <person name="Zibek S."/>
            <person name="Sohn K."/>
        </authorList>
    </citation>
    <scope>NUCLEOTIDE SEQUENCE [LARGE SCALE GENOMIC DNA]</scope>
    <source>
        <strain evidence="3 4">IGB-41</strain>
    </source>
</reference>
<feature type="chain" id="PRO_5005849746" evidence="1">
    <location>
        <begin position="37"/>
        <end position="785"/>
    </location>
</feature>
<feature type="signal peptide" evidence="1">
    <location>
        <begin position="1"/>
        <end position="36"/>
    </location>
</feature>
<evidence type="ECO:0000313" key="4">
    <source>
        <dbReference type="Proteomes" id="UP000037939"/>
    </source>
</evidence>
<feature type="domain" description="PapC-like C-terminal" evidence="2">
    <location>
        <begin position="706"/>
        <end position="764"/>
    </location>
</feature>
<dbReference type="PANTHER" id="PTHR30451:SF5">
    <property type="entry name" value="SLR0019 PROTEIN"/>
    <property type="match status" value="1"/>
</dbReference>
<dbReference type="GO" id="GO:0009297">
    <property type="term" value="P:pilus assembly"/>
    <property type="evidence" value="ECO:0007669"/>
    <property type="project" value="InterPro"/>
</dbReference>
<dbReference type="PATRIC" id="fig|857265.3.peg.2156"/>
<evidence type="ECO:0000313" key="3">
    <source>
        <dbReference type="EMBL" id="KPC52912.1"/>
    </source>
</evidence>